<proteinExistence type="predicted"/>
<evidence type="ECO:0000313" key="2">
    <source>
        <dbReference type="Proteomes" id="UP001239111"/>
    </source>
</evidence>
<name>A0ACC2N3L6_9HYME</name>
<dbReference type="Proteomes" id="UP001239111">
    <property type="component" value="Chromosome 4"/>
</dbReference>
<keyword evidence="2" id="KW-1185">Reference proteome</keyword>
<dbReference type="EMBL" id="CM056744">
    <property type="protein sequence ID" value="KAJ8664275.1"/>
    <property type="molecule type" value="Genomic_DNA"/>
</dbReference>
<evidence type="ECO:0000313" key="1">
    <source>
        <dbReference type="EMBL" id="KAJ8664275.1"/>
    </source>
</evidence>
<reference evidence="1" key="1">
    <citation type="submission" date="2023-04" db="EMBL/GenBank/DDBJ databases">
        <title>A chromosome-level genome assembly of the parasitoid wasp Eretmocerus hayati.</title>
        <authorList>
            <person name="Zhong Y."/>
            <person name="Liu S."/>
            <person name="Liu Y."/>
        </authorList>
    </citation>
    <scope>NUCLEOTIDE SEQUENCE</scope>
    <source>
        <strain evidence="1">ZJU_SS_LIU_2023</strain>
    </source>
</reference>
<gene>
    <name evidence="1" type="ORF">QAD02_005937</name>
</gene>
<organism evidence="1 2">
    <name type="scientific">Eretmocerus hayati</name>
    <dbReference type="NCBI Taxonomy" id="131215"/>
    <lineage>
        <taxon>Eukaryota</taxon>
        <taxon>Metazoa</taxon>
        <taxon>Ecdysozoa</taxon>
        <taxon>Arthropoda</taxon>
        <taxon>Hexapoda</taxon>
        <taxon>Insecta</taxon>
        <taxon>Pterygota</taxon>
        <taxon>Neoptera</taxon>
        <taxon>Endopterygota</taxon>
        <taxon>Hymenoptera</taxon>
        <taxon>Apocrita</taxon>
        <taxon>Proctotrupomorpha</taxon>
        <taxon>Chalcidoidea</taxon>
        <taxon>Aphelinidae</taxon>
        <taxon>Aphelininae</taxon>
        <taxon>Eretmocerus</taxon>
    </lineage>
</organism>
<protein>
    <submittedName>
        <fullName evidence="1">Uncharacterized protein</fullName>
    </submittedName>
</protein>
<accession>A0ACC2N3L6</accession>
<comment type="caution">
    <text evidence="1">The sequence shown here is derived from an EMBL/GenBank/DDBJ whole genome shotgun (WGS) entry which is preliminary data.</text>
</comment>
<sequence>MFLPRVIFIILLVGSASCTIMRGQPPVKILTTSAEFPNPSKTTEFLRSSVGLENTTLWFVECDFAPNKAYRIRECRFLIGTSSFDNKTHWDSCGFQLNHSQNPVHVDSTLRSYRLGLNRYLLSWLDFDFGDTSIETDQNKITEVSKAHLKFVTIEIVKKHNEEIGCKAEDFETVITYNEGEEYQLWRTLTINLYEDSFDVIYMMTGRNSHINYARERFDMKGNRLMGPIVSDQYFSEESARTVVPKWISEQASNGFYALYSQERLRLATSSGGYVIRDLMKNENLDKLRAWSTSNGLFSYCISSKPSWVTWNCKQATLEASPNSESRSFHARFRHSPETQMMYNLPGGGLLLMTSYREKRIKSNEAFSSFYLTWFDSRGRGYRPVKFAEIDTSSPMLLGHFFEDDDGYFCFAMLHKWGDNRFLVKCYDEKVLTQN</sequence>